<dbReference type="AlphaFoldDB" id="A0A7W7I890"/>
<keyword evidence="2" id="KW-1133">Transmembrane helix</keyword>
<reference evidence="3" key="4">
    <citation type="submission" date="2023-12" db="EMBL/GenBank/DDBJ databases">
        <authorList>
            <person name="Sun Q."/>
            <person name="Inoue M."/>
        </authorList>
    </citation>
    <scope>NUCLEOTIDE SEQUENCE</scope>
    <source>
        <strain evidence="3">JCM 10667</strain>
    </source>
</reference>
<name>A0A7W7I890_9ACTN</name>
<dbReference type="RefSeq" id="WP_184879549.1">
    <property type="nucleotide sequence ID" value="NZ_BAAAHD010000067.1"/>
</dbReference>
<dbReference type="Proteomes" id="UP000549343">
    <property type="component" value="Unassembled WGS sequence"/>
</dbReference>
<comment type="caution">
    <text evidence="4">The sequence shown here is derived from an EMBL/GenBank/DDBJ whole genome shotgun (WGS) entry which is preliminary data.</text>
</comment>
<evidence type="ECO:0000313" key="3">
    <source>
        <dbReference type="EMBL" id="GAA0589030.1"/>
    </source>
</evidence>
<feature type="region of interest" description="Disordered" evidence="1">
    <location>
        <begin position="226"/>
        <end position="264"/>
    </location>
</feature>
<dbReference type="PANTHER" id="PTHR32309:SF31">
    <property type="entry name" value="CAPSULAR EXOPOLYSACCHARIDE FAMILY"/>
    <property type="match status" value="1"/>
</dbReference>
<reference evidence="6" key="2">
    <citation type="journal article" date="2019" name="Int. J. Syst. Evol. Microbiol.">
        <title>The Global Catalogue of Microorganisms (GCM) 10K type strain sequencing project: providing services to taxonomists for standard genome sequencing and annotation.</title>
        <authorList>
            <consortium name="The Broad Institute Genomics Platform"/>
            <consortium name="The Broad Institute Genome Sequencing Center for Infectious Disease"/>
            <person name="Wu L."/>
            <person name="Ma J."/>
        </authorList>
    </citation>
    <scope>NUCLEOTIDE SEQUENCE [LARGE SCALE GENOMIC DNA]</scope>
    <source>
        <strain evidence="6">JCM 10667</strain>
    </source>
</reference>
<feature type="transmembrane region" description="Helical" evidence="2">
    <location>
        <begin position="201"/>
        <end position="221"/>
    </location>
</feature>
<dbReference type="EMBL" id="JACHMV010000001">
    <property type="protein sequence ID" value="MBB4772258.1"/>
    <property type="molecule type" value="Genomic_DNA"/>
</dbReference>
<feature type="transmembrane region" description="Helical" evidence="2">
    <location>
        <begin position="48"/>
        <end position="68"/>
    </location>
</feature>
<reference evidence="3" key="1">
    <citation type="journal article" date="2014" name="Int. J. Syst. Evol. Microbiol.">
        <title>Complete genome of a new Firmicutes species belonging to the dominant human colonic microbiota ('Ruminococcus bicirculans') reveals two chromosomes and a selective capacity to utilize plant glucans.</title>
        <authorList>
            <consortium name="NISC Comparative Sequencing Program"/>
            <person name="Wegmann U."/>
            <person name="Louis P."/>
            <person name="Goesmann A."/>
            <person name="Henrissat B."/>
            <person name="Duncan S.H."/>
            <person name="Flint H.J."/>
        </authorList>
    </citation>
    <scope>NUCLEOTIDE SEQUENCE</scope>
    <source>
        <strain evidence="3">JCM 10667</strain>
    </source>
</reference>
<proteinExistence type="predicted"/>
<keyword evidence="6" id="KW-1185">Reference proteome</keyword>
<dbReference type="PANTHER" id="PTHR32309">
    <property type="entry name" value="TYROSINE-PROTEIN KINASE"/>
    <property type="match status" value="1"/>
</dbReference>
<evidence type="ECO:0000313" key="6">
    <source>
        <dbReference type="Proteomes" id="UP001501427"/>
    </source>
</evidence>
<feature type="compositionally biased region" description="Low complexity" evidence="1">
    <location>
        <begin position="226"/>
        <end position="236"/>
    </location>
</feature>
<accession>A0A7W7I890</accession>
<dbReference type="Proteomes" id="UP001501427">
    <property type="component" value="Unassembled WGS sequence"/>
</dbReference>
<reference evidence="4 5" key="3">
    <citation type="submission" date="2020-08" db="EMBL/GenBank/DDBJ databases">
        <title>Sequencing the genomes of 1000 actinobacteria strains.</title>
        <authorList>
            <person name="Klenk H.-P."/>
        </authorList>
    </citation>
    <scope>NUCLEOTIDE SEQUENCE [LARGE SCALE GENOMIC DNA]</scope>
    <source>
        <strain evidence="4 5">DSM 44772</strain>
    </source>
</reference>
<gene>
    <name evidence="4" type="ORF">F4557_000676</name>
    <name evidence="3" type="ORF">GCM10009546_59300</name>
</gene>
<organism evidence="4 5">
    <name type="scientific">Actinomadura livida</name>
    <dbReference type="NCBI Taxonomy" id="79909"/>
    <lineage>
        <taxon>Bacteria</taxon>
        <taxon>Bacillati</taxon>
        <taxon>Actinomycetota</taxon>
        <taxon>Actinomycetes</taxon>
        <taxon>Streptosporangiales</taxon>
        <taxon>Thermomonosporaceae</taxon>
        <taxon>Actinomadura</taxon>
    </lineage>
</organism>
<dbReference type="InterPro" id="IPR050445">
    <property type="entry name" value="Bact_polysacc_biosynth/exp"/>
</dbReference>
<feature type="region of interest" description="Disordered" evidence="1">
    <location>
        <begin position="1"/>
        <end position="23"/>
    </location>
</feature>
<dbReference type="EMBL" id="BAAAHD010000067">
    <property type="protein sequence ID" value="GAA0589030.1"/>
    <property type="molecule type" value="Genomic_DNA"/>
</dbReference>
<evidence type="ECO:0000313" key="5">
    <source>
        <dbReference type="Proteomes" id="UP000549343"/>
    </source>
</evidence>
<keyword evidence="2" id="KW-0812">Transmembrane</keyword>
<feature type="compositionally biased region" description="Basic residues" evidence="1">
    <location>
        <begin position="1"/>
        <end position="16"/>
    </location>
</feature>
<keyword evidence="2" id="KW-0472">Membrane</keyword>
<evidence type="ECO:0000256" key="2">
    <source>
        <dbReference type="SAM" id="Phobius"/>
    </source>
</evidence>
<evidence type="ECO:0000256" key="1">
    <source>
        <dbReference type="SAM" id="MobiDB-lite"/>
    </source>
</evidence>
<sequence length="264" mass="26728">MPQHDAKRRPAGRRVRPPGEPVRRRPRRAIVVAAGRARRPAVALLVRFRLPIAFVVAGFLGGLGYGLLAPTTYTAAAFVIVVEEDAAGGQSGPAAVSFAQAYGRLAPMPETLEHARVRLPATAPGATREHVQASTSPDTPLIRLAGSGRTARDAAAYANAAADALIRYGAAHRADTGVRVALMTPAQPPAAPVSPNPPLDVLVGTVSGGLLAGLSAAVLSGRRGRAAAARRQGVAVPDPSAGAPARSTAETAAPAGADRAGVGS</sequence>
<protein>
    <submittedName>
        <fullName evidence="4">Capsular polysaccharide biosynthesis protein</fullName>
    </submittedName>
</protein>
<evidence type="ECO:0000313" key="4">
    <source>
        <dbReference type="EMBL" id="MBB4772258.1"/>
    </source>
</evidence>